<dbReference type="GO" id="GO:0032259">
    <property type="term" value="P:methylation"/>
    <property type="evidence" value="ECO:0007669"/>
    <property type="project" value="UniProtKB-KW"/>
</dbReference>
<keyword evidence="1 5" id="KW-0489">Methyltransferase</keyword>
<reference evidence="5 6" key="1">
    <citation type="submission" date="2017-06" db="EMBL/GenBank/DDBJ databases">
        <title>Genome sequencing of cyanobaciteial culture collection at National Institute for Environmental Studies (NIES).</title>
        <authorList>
            <person name="Hirose Y."/>
            <person name="Shimura Y."/>
            <person name="Fujisawa T."/>
            <person name="Nakamura Y."/>
            <person name="Kawachi M."/>
        </authorList>
    </citation>
    <scope>NUCLEOTIDE SEQUENCE [LARGE SCALE GENOMIC DNA]</scope>
    <source>
        <strain evidence="5 6">NIES-4072</strain>
    </source>
</reference>
<organism evidence="5 6">
    <name type="scientific">Nostoc commune NIES-4072</name>
    <dbReference type="NCBI Taxonomy" id="2005467"/>
    <lineage>
        <taxon>Bacteria</taxon>
        <taxon>Bacillati</taxon>
        <taxon>Cyanobacteriota</taxon>
        <taxon>Cyanophyceae</taxon>
        <taxon>Nostocales</taxon>
        <taxon>Nostocaceae</taxon>
        <taxon>Nostoc</taxon>
    </lineage>
</organism>
<dbReference type="RefSeq" id="WP_109007618.1">
    <property type="nucleotide sequence ID" value="NZ_BDUD01000001.1"/>
</dbReference>
<dbReference type="PANTHER" id="PTHR43464">
    <property type="entry name" value="METHYLTRANSFERASE"/>
    <property type="match status" value="1"/>
</dbReference>
<dbReference type="InterPro" id="IPR041698">
    <property type="entry name" value="Methyltransf_25"/>
</dbReference>
<dbReference type="AlphaFoldDB" id="A0A2R5FGX2"/>
<dbReference type="Proteomes" id="UP000245124">
    <property type="component" value="Unassembled WGS sequence"/>
</dbReference>
<dbReference type="Pfam" id="PF13649">
    <property type="entry name" value="Methyltransf_25"/>
    <property type="match status" value="1"/>
</dbReference>
<keyword evidence="2 5" id="KW-0808">Transferase</keyword>
<feature type="domain" description="Methyltransferase" evidence="4">
    <location>
        <begin position="42"/>
        <end position="132"/>
    </location>
</feature>
<keyword evidence="6" id="KW-1185">Reference proteome</keyword>
<gene>
    <name evidence="5" type="ORF">NIES4072_10710</name>
</gene>
<evidence type="ECO:0000256" key="2">
    <source>
        <dbReference type="ARBA" id="ARBA00022679"/>
    </source>
</evidence>
<name>A0A2R5FGX2_NOSCO</name>
<dbReference type="PANTHER" id="PTHR43464:SF19">
    <property type="entry name" value="UBIQUINONE BIOSYNTHESIS O-METHYLTRANSFERASE, MITOCHONDRIAL"/>
    <property type="match status" value="1"/>
</dbReference>
<evidence type="ECO:0000313" key="5">
    <source>
        <dbReference type="EMBL" id="GBG17415.1"/>
    </source>
</evidence>
<dbReference type="SUPFAM" id="SSF53335">
    <property type="entry name" value="S-adenosyl-L-methionine-dependent methyltransferases"/>
    <property type="match status" value="1"/>
</dbReference>
<keyword evidence="3" id="KW-0949">S-adenosyl-L-methionine</keyword>
<dbReference type="InterPro" id="IPR029063">
    <property type="entry name" value="SAM-dependent_MTases_sf"/>
</dbReference>
<dbReference type="OrthoDB" id="529208at2"/>
<evidence type="ECO:0000256" key="3">
    <source>
        <dbReference type="ARBA" id="ARBA00022691"/>
    </source>
</evidence>
<comment type="caution">
    <text evidence="5">The sequence shown here is derived from an EMBL/GenBank/DDBJ whole genome shotgun (WGS) entry which is preliminary data.</text>
</comment>
<dbReference type="GO" id="GO:0008168">
    <property type="term" value="F:methyltransferase activity"/>
    <property type="evidence" value="ECO:0007669"/>
    <property type="project" value="UniProtKB-KW"/>
</dbReference>
<evidence type="ECO:0000259" key="4">
    <source>
        <dbReference type="Pfam" id="PF13649"/>
    </source>
</evidence>
<sequence length="167" mass="19052">MWTEKIRNDFNRIALHEQEGWNHNNHYHNFLLKQLPSHCENVLDIGCGTGLFSRLLAKRADRVLGIDLSPNMIEIAKQKSRQHPNIDYQVADILQWEFSVKQFDAIVSIATVHHLPLENLLLNLQTALKPGGKLVIRKDSGQEVLTSVTSEGEYQNYGKRPASKTRA</sequence>
<dbReference type="Gene3D" id="3.40.50.150">
    <property type="entry name" value="Vaccinia Virus protein VP39"/>
    <property type="match status" value="1"/>
</dbReference>
<accession>A0A2R5FGX2</accession>
<proteinExistence type="predicted"/>
<protein>
    <submittedName>
        <fullName evidence="5">Type 11 methyltransferase</fullName>
    </submittedName>
</protein>
<dbReference type="CDD" id="cd02440">
    <property type="entry name" value="AdoMet_MTases"/>
    <property type="match status" value="1"/>
</dbReference>
<dbReference type="EMBL" id="BDUD01000001">
    <property type="protein sequence ID" value="GBG17415.1"/>
    <property type="molecule type" value="Genomic_DNA"/>
</dbReference>
<evidence type="ECO:0000256" key="1">
    <source>
        <dbReference type="ARBA" id="ARBA00022603"/>
    </source>
</evidence>
<evidence type="ECO:0000313" key="6">
    <source>
        <dbReference type="Proteomes" id="UP000245124"/>
    </source>
</evidence>